<gene>
    <name evidence="8" type="primary">MSD1</name>
    <name evidence="8" type="ORF">N0V89_003025</name>
</gene>
<dbReference type="OrthoDB" id="439710at2759"/>
<dbReference type="RefSeq" id="XP_056075301.1">
    <property type="nucleotide sequence ID" value="XM_056211828.1"/>
</dbReference>
<dbReference type="PANTHER" id="PTHR22594:SF5">
    <property type="entry name" value="ASPARTATE--TRNA LIGASE, MITOCHONDRIAL"/>
    <property type="match status" value="1"/>
</dbReference>
<comment type="caution">
    <text evidence="8">The sequence shown here is derived from an EMBL/GenBank/DDBJ whole genome shotgun (WGS) entry which is preliminary data.</text>
</comment>
<dbReference type="NCBIfam" id="NF001750">
    <property type="entry name" value="PRK00476.1"/>
    <property type="match status" value="1"/>
</dbReference>
<keyword evidence="3" id="KW-0547">Nucleotide-binding</keyword>
<dbReference type="InterPro" id="IPR002312">
    <property type="entry name" value="Asp/Asn-tRNA-synth_IIb"/>
</dbReference>
<evidence type="ECO:0000256" key="3">
    <source>
        <dbReference type="ARBA" id="ARBA00022741"/>
    </source>
</evidence>
<dbReference type="SUPFAM" id="SSF55681">
    <property type="entry name" value="Class II aaRS and biotin synthetases"/>
    <property type="match status" value="1"/>
</dbReference>
<dbReference type="GO" id="GO:0005524">
    <property type="term" value="F:ATP binding"/>
    <property type="evidence" value="ECO:0007669"/>
    <property type="project" value="UniProtKB-KW"/>
</dbReference>
<dbReference type="Gene3D" id="3.30.1360.30">
    <property type="entry name" value="GAD-like domain"/>
    <property type="match status" value="1"/>
</dbReference>
<protein>
    <submittedName>
        <fullName evidence="8">Aspartate--tRNA ligase msd1</fullName>
        <ecNumber evidence="8">6.1.1.12</ecNumber>
    </submittedName>
</protein>
<dbReference type="GO" id="GO:0006422">
    <property type="term" value="P:aspartyl-tRNA aminoacylation"/>
    <property type="evidence" value="ECO:0007669"/>
    <property type="project" value="TreeGrafter"/>
</dbReference>
<dbReference type="InterPro" id="IPR004524">
    <property type="entry name" value="Asp-tRNA-ligase_1"/>
</dbReference>
<dbReference type="InterPro" id="IPR004364">
    <property type="entry name" value="Aa-tRNA-synt_II"/>
</dbReference>
<dbReference type="PANTHER" id="PTHR22594">
    <property type="entry name" value="ASPARTYL/LYSYL-TRNA SYNTHETASE"/>
    <property type="match status" value="1"/>
</dbReference>
<keyword evidence="9" id="KW-1185">Reference proteome</keyword>
<dbReference type="Pfam" id="PF00152">
    <property type="entry name" value="tRNA-synt_2"/>
    <property type="match status" value="1"/>
</dbReference>
<evidence type="ECO:0000313" key="9">
    <source>
        <dbReference type="Proteomes" id="UP001140513"/>
    </source>
</evidence>
<reference evidence="8" key="1">
    <citation type="submission" date="2022-10" db="EMBL/GenBank/DDBJ databases">
        <title>Tapping the CABI collections for fungal endophytes: first genome assemblies for Collariella, Neodidymelliopsis, Ascochyta clinopodiicola, Didymella pomorum, Didymosphaeria variabile, Neocosmospora piperis and Neocucurbitaria cava.</title>
        <authorList>
            <person name="Hill R."/>
        </authorList>
    </citation>
    <scope>NUCLEOTIDE SEQUENCE</scope>
    <source>
        <strain evidence="8">IMI 356815</strain>
    </source>
</reference>
<evidence type="ECO:0000256" key="1">
    <source>
        <dbReference type="ARBA" id="ARBA00006303"/>
    </source>
</evidence>
<dbReference type="AlphaFoldDB" id="A0A9W8XVX0"/>
<dbReference type="EC" id="6.1.1.12" evidence="8"/>
<sequence>MSIRGRDSDRLNQLRQEDESLDQIRKPEKRWIAIGPRVRNIPTEAKFFNCLIDLVIVHPENWSHLAKLTHVWETARPGSQVAFCGYLHTRRDVNKKLSFTALRNIQQDLTIQIVSNANNEGSEEAQAHNQLKTLREWTPVVVKGTLKERVPTPRVETPMMKAREIALTSITPLNLVAKDIIVKSEAAYGPEQRHLQLRTDWSARGRLITRSKTIHEARKFLHEREFVEIETPLLFKSTPEGAREFLVPTRNKGLAYALPQSPQQYKQILMASGFPKYYQFARCFRDEDLRADRQPEFTQLDMEMSFADEETVMAEIEALISKVWQRMSSAPRLTTPFLRMTYHEAMSSYGSDKPDLRYSATIHEVTERLETDFISKITALKHPAIDAFKMSLSDDPAENRRFIADFFDSPEGAPFLRNPDGQPATFCGDARQPMGGLGPLGYRFTMEAPSELSTDHGELLVMQARPHGPFTGGSTMLGNLRLALYKAAAAQGLIEPPHWKDFRFVWVTDFPLFSPTNDAEPGQGGTAGLASTHHPFTAPKTAADLDMLLTDPTKVIAAHYDIVVNGVELGGGSRRIHNAEVQEFVFREVLKMKPERIEDFRHLLDVLRSGCPPHAGIALGWDRLMTLLTGCESVRDVIAFSKSGSGEDALVKSPNRATKEQWETYHLRVVE</sequence>
<dbReference type="GO" id="GO:0004815">
    <property type="term" value="F:aspartate-tRNA ligase activity"/>
    <property type="evidence" value="ECO:0007669"/>
    <property type="project" value="UniProtKB-EC"/>
</dbReference>
<dbReference type="GeneID" id="80906555"/>
<evidence type="ECO:0000256" key="2">
    <source>
        <dbReference type="ARBA" id="ARBA00022598"/>
    </source>
</evidence>
<dbReference type="Gene3D" id="2.40.50.140">
    <property type="entry name" value="Nucleic acid-binding proteins"/>
    <property type="match status" value="1"/>
</dbReference>
<dbReference type="Gene3D" id="3.30.930.10">
    <property type="entry name" value="Bira Bifunctional Protein, Domain 2"/>
    <property type="match status" value="1"/>
</dbReference>
<dbReference type="PROSITE" id="PS50862">
    <property type="entry name" value="AA_TRNA_LIGASE_II"/>
    <property type="match status" value="1"/>
</dbReference>
<keyword evidence="5" id="KW-0648">Protein biosynthesis</keyword>
<dbReference type="InterPro" id="IPR045864">
    <property type="entry name" value="aa-tRNA-synth_II/BPL/LPL"/>
</dbReference>
<keyword evidence="4" id="KW-0067">ATP-binding</keyword>
<name>A0A9W8XVX0_9PLEO</name>
<dbReference type="InterPro" id="IPR012340">
    <property type="entry name" value="NA-bd_OB-fold"/>
</dbReference>
<dbReference type="InterPro" id="IPR006195">
    <property type="entry name" value="aa-tRNA-synth_II"/>
</dbReference>
<keyword evidence="2 8" id="KW-0436">Ligase</keyword>
<evidence type="ECO:0000259" key="7">
    <source>
        <dbReference type="PROSITE" id="PS50862"/>
    </source>
</evidence>
<evidence type="ECO:0000256" key="5">
    <source>
        <dbReference type="ARBA" id="ARBA00022917"/>
    </source>
</evidence>
<dbReference type="HAMAP" id="MF_00044">
    <property type="entry name" value="Asp_tRNA_synth_type1"/>
    <property type="match status" value="1"/>
</dbReference>
<dbReference type="PRINTS" id="PR01042">
    <property type="entry name" value="TRNASYNTHASP"/>
</dbReference>
<comment type="similarity">
    <text evidence="1">Belongs to the class-II aminoacyl-tRNA synthetase family. Type 1 subfamily.</text>
</comment>
<dbReference type="InterPro" id="IPR004115">
    <property type="entry name" value="GAD-like_sf"/>
</dbReference>
<keyword evidence="6" id="KW-0030">Aminoacyl-tRNA synthetase</keyword>
<dbReference type="Proteomes" id="UP001140513">
    <property type="component" value="Unassembled WGS sequence"/>
</dbReference>
<evidence type="ECO:0000256" key="4">
    <source>
        <dbReference type="ARBA" id="ARBA00022840"/>
    </source>
</evidence>
<dbReference type="NCBIfam" id="TIGR00459">
    <property type="entry name" value="aspS_bact"/>
    <property type="match status" value="1"/>
</dbReference>
<dbReference type="EMBL" id="JAPEUX010000002">
    <property type="protein sequence ID" value="KAJ4358442.1"/>
    <property type="molecule type" value="Genomic_DNA"/>
</dbReference>
<dbReference type="SUPFAM" id="SSF50249">
    <property type="entry name" value="Nucleic acid-binding proteins"/>
    <property type="match status" value="1"/>
</dbReference>
<feature type="domain" description="Aminoacyl-transfer RNA synthetases class-II family profile" evidence="7">
    <location>
        <begin position="217"/>
        <end position="654"/>
    </location>
</feature>
<accession>A0A9W8XVX0</accession>
<dbReference type="GO" id="GO:0005739">
    <property type="term" value="C:mitochondrion"/>
    <property type="evidence" value="ECO:0007669"/>
    <property type="project" value="TreeGrafter"/>
</dbReference>
<evidence type="ECO:0000313" key="8">
    <source>
        <dbReference type="EMBL" id="KAJ4358442.1"/>
    </source>
</evidence>
<proteinExistence type="inferred from homology"/>
<evidence type="ECO:0000256" key="6">
    <source>
        <dbReference type="ARBA" id="ARBA00023146"/>
    </source>
</evidence>
<organism evidence="8 9">
    <name type="scientific">Didymosphaeria variabile</name>
    <dbReference type="NCBI Taxonomy" id="1932322"/>
    <lineage>
        <taxon>Eukaryota</taxon>
        <taxon>Fungi</taxon>
        <taxon>Dikarya</taxon>
        <taxon>Ascomycota</taxon>
        <taxon>Pezizomycotina</taxon>
        <taxon>Dothideomycetes</taxon>
        <taxon>Pleosporomycetidae</taxon>
        <taxon>Pleosporales</taxon>
        <taxon>Massarineae</taxon>
        <taxon>Didymosphaeriaceae</taxon>
        <taxon>Didymosphaeria</taxon>
    </lineage>
</organism>